<proteinExistence type="predicted"/>
<keyword evidence="4" id="KW-1185">Reference proteome</keyword>
<feature type="compositionally biased region" description="Polar residues" evidence="2">
    <location>
        <begin position="345"/>
        <end position="356"/>
    </location>
</feature>
<feature type="compositionally biased region" description="Low complexity" evidence="2">
    <location>
        <begin position="73"/>
        <end position="109"/>
    </location>
</feature>
<feature type="compositionally biased region" description="Low complexity" evidence="2">
    <location>
        <begin position="469"/>
        <end position="514"/>
    </location>
</feature>
<accession>A0A9P5SIA6</accession>
<dbReference type="EMBL" id="JAAAUY010000396">
    <property type="protein sequence ID" value="KAF9330455.1"/>
    <property type="molecule type" value="Genomic_DNA"/>
</dbReference>
<gene>
    <name evidence="3" type="ORF">BG006_006580</name>
</gene>
<evidence type="ECO:0000313" key="3">
    <source>
        <dbReference type="EMBL" id="KAF9330455.1"/>
    </source>
</evidence>
<feature type="compositionally biased region" description="Low complexity" evidence="2">
    <location>
        <begin position="184"/>
        <end position="205"/>
    </location>
</feature>
<feature type="compositionally biased region" description="Low complexity" evidence="2">
    <location>
        <begin position="271"/>
        <end position="305"/>
    </location>
</feature>
<feature type="compositionally biased region" description="Basic and acidic residues" evidence="2">
    <location>
        <begin position="435"/>
        <end position="449"/>
    </location>
</feature>
<feature type="compositionally biased region" description="Polar residues" evidence="2">
    <location>
        <begin position="314"/>
        <end position="324"/>
    </location>
</feature>
<organism evidence="3 4">
    <name type="scientific">Podila minutissima</name>
    <dbReference type="NCBI Taxonomy" id="64525"/>
    <lineage>
        <taxon>Eukaryota</taxon>
        <taxon>Fungi</taxon>
        <taxon>Fungi incertae sedis</taxon>
        <taxon>Mucoromycota</taxon>
        <taxon>Mortierellomycotina</taxon>
        <taxon>Mortierellomycetes</taxon>
        <taxon>Mortierellales</taxon>
        <taxon>Mortierellaceae</taxon>
        <taxon>Podila</taxon>
    </lineage>
</organism>
<evidence type="ECO:0000256" key="1">
    <source>
        <dbReference type="SAM" id="Coils"/>
    </source>
</evidence>
<name>A0A9P5SIA6_9FUNG</name>
<evidence type="ECO:0000256" key="2">
    <source>
        <dbReference type="SAM" id="MobiDB-lite"/>
    </source>
</evidence>
<feature type="compositionally biased region" description="Low complexity" evidence="2">
    <location>
        <begin position="225"/>
        <end position="241"/>
    </location>
</feature>
<sequence>MVDHPSHSLPYPSRHHPPSTSHSSSNHYYPPPRSHRQYSHYNQDIQGPLSAGVIEGHRAFPSFHGSFHHHHPLQSSSLSSSSATAPAASSSSTLNPPSTSTSSSSKNLSVSDILERYQDASKDFLVSILNAKAKEDERKAEEERYKTEQIKLQSKQLEMELAMEKRRGSPPTSTGRYPNAAPEPSNGHYSASGSSYYSGYPSYPSSDKHQHHEHIVHTPKDAPDHPQSAHAHPSGPPSSQHSHSHPEQQHHMQPSPQSRPPFLKINTSVRPPYSSQQQQQQHSARQPHSPHSTLPPLTGPSSSKGSGRHYGLPTLSTSSAQSSPVAMVDYQSHIPPVTPKDDHVSPTSAISPTSQNLKRKSINHDAIMDAVRAKVLRNAGQNQQREQQKKAGESVDRENQASRRKTHHANNSPETPKRHTAPSSNTLSTTTIQESRQEEKRDGLVKVKMEGPLLSTLPMSSPSSPPEPLSGASSHSARSRSSSPSSAKQRRQANAPSHSSHPSPETSEENSPTTRRGGEPQPDSGGFMDNTHTTCI</sequence>
<feature type="coiled-coil region" evidence="1">
    <location>
        <begin position="131"/>
        <end position="158"/>
    </location>
</feature>
<feature type="compositionally biased region" description="Polar residues" evidence="2">
    <location>
        <begin position="421"/>
        <end position="434"/>
    </location>
</feature>
<feature type="region of interest" description="Disordered" evidence="2">
    <location>
        <begin position="1"/>
        <end position="39"/>
    </location>
</feature>
<keyword evidence="1" id="KW-0175">Coiled coil</keyword>
<feature type="compositionally biased region" description="Low complexity" evidence="2">
    <location>
        <begin position="452"/>
        <end position="462"/>
    </location>
</feature>
<feature type="compositionally biased region" description="Basic and acidic residues" evidence="2">
    <location>
        <begin position="386"/>
        <end position="401"/>
    </location>
</feature>
<evidence type="ECO:0000313" key="4">
    <source>
        <dbReference type="Proteomes" id="UP000696485"/>
    </source>
</evidence>
<dbReference type="Proteomes" id="UP000696485">
    <property type="component" value="Unassembled WGS sequence"/>
</dbReference>
<feature type="compositionally biased region" description="Low complexity" evidence="2">
    <location>
        <begin position="18"/>
        <end position="28"/>
    </location>
</feature>
<feature type="region of interest" description="Disordered" evidence="2">
    <location>
        <begin position="63"/>
        <end position="109"/>
    </location>
</feature>
<feature type="region of interest" description="Disordered" evidence="2">
    <location>
        <begin position="162"/>
        <end position="536"/>
    </location>
</feature>
<protein>
    <submittedName>
        <fullName evidence="3">Uncharacterized protein</fullName>
    </submittedName>
</protein>
<feature type="compositionally biased region" description="Basic and acidic residues" evidence="2">
    <location>
        <begin position="206"/>
        <end position="224"/>
    </location>
</feature>
<comment type="caution">
    <text evidence="3">The sequence shown here is derived from an EMBL/GenBank/DDBJ whole genome shotgun (WGS) entry which is preliminary data.</text>
</comment>
<dbReference type="AlphaFoldDB" id="A0A9P5SIA6"/>
<reference evidence="3" key="1">
    <citation type="journal article" date="2020" name="Fungal Divers.">
        <title>Resolving the Mortierellaceae phylogeny through synthesis of multi-gene phylogenetics and phylogenomics.</title>
        <authorList>
            <person name="Vandepol N."/>
            <person name="Liber J."/>
            <person name="Desiro A."/>
            <person name="Na H."/>
            <person name="Kennedy M."/>
            <person name="Barry K."/>
            <person name="Grigoriev I.V."/>
            <person name="Miller A.N."/>
            <person name="O'Donnell K."/>
            <person name="Stajich J.E."/>
            <person name="Bonito G."/>
        </authorList>
    </citation>
    <scope>NUCLEOTIDE SEQUENCE</scope>
    <source>
        <strain evidence="3">NVP1</strain>
    </source>
</reference>